<accession>A0A9W9ZPL9</accession>
<keyword evidence="3" id="KW-1185">Reference proteome</keyword>
<dbReference type="EMBL" id="MU825882">
    <property type="protein sequence ID" value="KAJ7385150.1"/>
    <property type="molecule type" value="Genomic_DNA"/>
</dbReference>
<dbReference type="AlphaFoldDB" id="A0A9W9ZPL9"/>
<comment type="caution">
    <text evidence="2">The sequence shown here is derived from an EMBL/GenBank/DDBJ whole genome shotgun (WGS) entry which is preliminary data.</text>
</comment>
<feature type="coiled-coil region" evidence="1">
    <location>
        <begin position="1"/>
        <end position="28"/>
    </location>
</feature>
<proteinExistence type="predicted"/>
<dbReference type="Proteomes" id="UP001163046">
    <property type="component" value="Unassembled WGS sequence"/>
</dbReference>
<sequence>MAEIKSKLQELKRIVEDLNNAHAVYHEQLVDVHDIEESNQYFDAMKLSTSDLAGKITNWIISSKNASPRLPPEEPSPEDSISNVASCANSKLSHHSKSSSIGSISSAKAKAAAKRATLEAEAATLETFQAIQREELSLQLRKQALELQTDIAKAQAEELVYAIFQSLVKQLQIGSPWYRRFLPQCKGQIIRLWSHKLEIPYHPRKLKSLSKFWPETWINQTTKPGCKELDSCRHSAI</sequence>
<evidence type="ECO:0000313" key="2">
    <source>
        <dbReference type="EMBL" id="KAJ7385150.1"/>
    </source>
</evidence>
<evidence type="ECO:0000256" key="1">
    <source>
        <dbReference type="SAM" id="Coils"/>
    </source>
</evidence>
<name>A0A9W9ZPL9_9CNID</name>
<gene>
    <name evidence="2" type="ORF">OS493_017525</name>
</gene>
<protein>
    <submittedName>
        <fullName evidence="2">Uncharacterized protein</fullName>
    </submittedName>
</protein>
<organism evidence="2 3">
    <name type="scientific">Desmophyllum pertusum</name>
    <dbReference type="NCBI Taxonomy" id="174260"/>
    <lineage>
        <taxon>Eukaryota</taxon>
        <taxon>Metazoa</taxon>
        <taxon>Cnidaria</taxon>
        <taxon>Anthozoa</taxon>
        <taxon>Hexacorallia</taxon>
        <taxon>Scleractinia</taxon>
        <taxon>Caryophylliina</taxon>
        <taxon>Caryophylliidae</taxon>
        <taxon>Desmophyllum</taxon>
    </lineage>
</organism>
<evidence type="ECO:0000313" key="3">
    <source>
        <dbReference type="Proteomes" id="UP001163046"/>
    </source>
</evidence>
<reference evidence="2" key="1">
    <citation type="submission" date="2023-01" db="EMBL/GenBank/DDBJ databases">
        <title>Genome assembly of the deep-sea coral Lophelia pertusa.</title>
        <authorList>
            <person name="Herrera S."/>
            <person name="Cordes E."/>
        </authorList>
    </citation>
    <scope>NUCLEOTIDE SEQUENCE</scope>
    <source>
        <strain evidence="2">USNM1676648</strain>
        <tissue evidence="2">Polyp</tissue>
    </source>
</reference>
<keyword evidence="1" id="KW-0175">Coiled coil</keyword>